<comment type="subcellular location">
    <subcellularLocation>
        <location evidence="1">Cell outer membrane</location>
    </subcellularLocation>
</comment>
<dbReference type="HOGENOM" id="CLU_012817_0_2_6"/>
<dbReference type="GO" id="GO:0009279">
    <property type="term" value="C:cell outer membrane"/>
    <property type="evidence" value="ECO:0007669"/>
    <property type="project" value="UniProtKB-SubCell"/>
</dbReference>
<evidence type="ECO:0000256" key="6">
    <source>
        <dbReference type="ARBA" id="ARBA00023136"/>
    </source>
</evidence>
<dbReference type="eggNOG" id="COG1538">
    <property type="taxonomic scope" value="Bacteria"/>
</dbReference>
<organism evidence="9 10">
    <name type="scientific">Methylobacter tundripaludum (strain ATCC BAA-1195 / DSM 17260 / SV96)</name>
    <dbReference type="NCBI Taxonomy" id="697282"/>
    <lineage>
        <taxon>Bacteria</taxon>
        <taxon>Pseudomonadati</taxon>
        <taxon>Pseudomonadota</taxon>
        <taxon>Gammaproteobacteria</taxon>
        <taxon>Methylococcales</taxon>
        <taxon>Methylococcaceae</taxon>
        <taxon>Methylobacter</taxon>
    </lineage>
</organism>
<dbReference type="Pfam" id="PF02321">
    <property type="entry name" value="OEP"/>
    <property type="match status" value="2"/>
</dbReference>
<keyword evidence="3" id="KW-0813">Transport</keyword>
<reference evidence="9 10" key="1">
    <citation type="submission" date="2011-06" db="EMBL/GenBank/DDBJ databases">
        <title>Genomic sequence of Methylobacter tundripaludum SV96.</title>
        <authorList>
            <consortium name="US DOE Joint Genome Institute"/>
            <person name="Lucas S."/>
            <person name="Han J."/>
            <person name="Lapidus A."/>
            <person name="Cheng J.-F."/>
            <person name="Goodwin L."/>
            <person name="Pitluck S."/>
            <person name="Held B."/>
            <person name="Detter J.C."/>
            <person name="Han C."/>
            <person name="Tapia R."/>
            <person name="Land M."/>
            <person name="Hauser L."/>
            <person name="Kyrpides N."/>
            <person name="Ivanova N."/>
            <person name="Ovchinnikova G."/>
            <person name="Pagani I."/>
            <person name="Klotz M.G."/>
            <person name="Dispirito A.A."/>
            <person name="Murrell J.C."/>
            <person name="Dunfield P."/>
            <person name="Kalyuzhnaya M.G."/>
            <person name="Svenning M."/>
            <person name="Trotsenko Y.A."/>
            <person name="Stein L.Y."/>
            <person name="Woyke T."/>
        </authorList>
    </citation>
    <scope>NUCLEOTIDE SEQUENCE [LARGE SCALE GENOMIC DNA]</scope>
    <source>
        <strain evidence="10">ATCC BAA-1195 / DSM 17260 / SV96</strain>
    </source>
</reference>
<dbReference type="Gene3D" id="1.20.1600.10">
    <property type="entry name" value="Outer membrane efflux proteins (OEP)"/>
    <property type="match status" value="1"/>
</dbReference>
<dbReference type="GO" id="GO:1990281">
    <property type="term" value="C:efflux pump complex"/>
    <property type="evidence" value="ECO:0007669"/>
    <property type="project" value="TreeGrafter"/>
</dbReference>
<keyword evidence="10" id="KW-1185">Reference proteome</keyword>
<feature type="signal peptide" evidence="8">
    <location>
        <begin position="1"/>
        <end position="25"/>
    </location>
</feature>
<keyword evidence="8" id="KW-0732">Signal</keyword>
<proteinExistence type="inferred from homology"/>
<evidence type="ECO:0000256" key="4">
    <source>
        <dbReference type="ARBA" id="ARBA00022452"/>
    </source>
</evidence>
<keyword evidence="5" id="KW-0812">Transmembrane</keyword>
<dbReference type="EMBL" id="JH109152">
    <property type="protein sequence ID" value="EGW22637.1"/>
    <property type="molecule type" value="Genomic_DNA"/>
</dbReference>
<gene>
    <name evidence="9" type="ORF">Mettu_1453</name>
</gene>
<dbReference type="InterPro" id="IPR051906">
    <property type="entry name" value="TolC-like"/>
</dbReference>
<dbReference type="PANTHER" id="PTHR30026">
    <property type="entry name" value="OUTER MEMBRANE PROTEIN TOLC"/>
    <property type="match status" value="1"/>
</dbReference>
<evidence type="ECO:0000313" key="9">
    <source>
        <dbReference type="EMBL" id="EGW22637.1"/>
    </source>
</evidence>
<comment type="similarity">
    <text evidence="2">Belongs to the outer membrane factor (OMF) (TC 1.B.17) family.</text>
</comment>
<evidence type="ECO:0000256" key="1">
    <source>
        <dbReference type="ARBA" id="ARBA00004442"/>
    </source>
</evidence>
<evidence type="ECO:0000313" key="10">
    <source>
        <dbReference type="Proteomes" id="UP000004664"/>
    </source>
</evidence>
<dbReference type="Proteomes" id="UP000004664">
    <property type="component" value="Unassembled WGS sequence"/>
</dbReference>
<keyword evidence="7" id="KW-0998">Cell outer membrane</keyword>
<dbReference type="PANTHER" id="PTHR30026:SF20">
    <property type="entry name" value="OUTER MEMBRANE PROTEIN TOLC"/>
    <property type="match status" value="1"/>
</dbReference>
<keyword evidence="6" id="KW-0472">Membrane</keyword>
<name>G3IU39_METTV</name>
<dbReference type="SUPFAM" id="SSF56954">
    <property type="entry name" value="Outer membrane efflux proteins (OEP)"/>
    <property type="match status" value="1"/>
</dbReference>
<accession>G3IU39</accession>
<dbReference type="InterPro" id="IPR003423">
    <property type="entry name" value="OMP_efflux"/>
</dbReference>
<dbReference type="InterPro" id="IPR010130">
    <property type="entry name" value="T1SS_OMP_TolC"/>
</dbReference>
<dbReference type="NCBIfam" id="TIGR01844">
    <property type="entry name" value="type_I_sec_TolC"/>
    <property type="match status" value="1"/>
</dbReference>
<keyword evidence="4" id="KW-1134">Transmembrane beta strand</keyword>
<evidence type="ECO:0000256" key="5">
    <source>
        <dbReference type="ARBA" id="ARBA00022692"/>
    </source>
</evidence>
<protein>
    <submittedName>
        <fullName evidence="9">Type I secretion outer membrane protein, TolC family</fullName>
    </submittedName>
</protein>
<dbReference type="STRING" id="697282.Mettu_1453"/>
<sequence precursor="true">MPYQQLALIISIVCVMTTLTTKAFAEDKPQSLVEIYSKALAYDPTLASALTANKAIQEIIEQAKALYRPMVNFTAGANVSRSNIKFIGTEIPFNGGVQSFEGYNYGVEVRQPLYRKQNLVQIDQAKTQVSQADKQLHLSQQELILRTTQTYFDVLITQDKVDLIAAQKESILSQLNQAKTNFEAGTVTITDVNEAQARYDLIVAQEIAAINEHQIAMRTMQAITGETPQQLATVKADIKTNALEQGMEKWLDVALQNNLSIKVQEDLVQLSDQESERAQAGHLPTLDAVASYNDSYANGGFYGFGNELKNATIGVQLQIPLYEGGSTSSRARQAVLGKQKARNDLDIARRKIELDTQRAYLNLSTSIAQVKAYEQALTSSQSQIDSTKIGYEVGVRTIVDVLNAQQQFFGAKRDLLQARYSYLVSIIRLKFISGIVAEIDLIDINQQLAVN</sequence>
<dbReference type="GO" id="GO:0015562">
    <property type="term" value="F:efflux transmembrane transporter activity"/>
    <property type="evidence" value="ECO:0007669"/>
    <property type="project" value="InterPro"/>
</dbReference>
<dbReference type="OrthoDB" id="9813458at2"/>
<evidence type="ECO:0000256" key="2">
    <source>
        <dbReference type="ARBA" id="ARBA00007613"/>
    </source>
</evidence>
<dbReference type="GO" id="GO:0015288">
    <property type="term" value="F:porin activity"/>
    <property type="evidence" value="ECO:0007669"/>
    <property type="project" value="TreeGrafter"/>
</dbReference>
<evidence type="ECO:0000256" key="7">
    <source>
        <dbReference type="ARBA" id="ARBA00023237"/>
    </source>
</evidence>
<dbReference type="AlphaFoldDB" id="G3IU39"/>
<evidence type="ECO:0000256" key="3">
    <source>
        <dbReference type="ARBA" id="ARBA00022448"/>
    </source>
</evidence>
<feature type="chain" id="PRO_5003445480" evidence="8">
    <location>
        <begin position="26"/>
        <end position="451"/>
    </location>
</feature>
<evidence type="ECO:0000256" key="8">
    <source>
        <dbReference type="SAM" id="SignalP"/>
    </source>
</evidence>